<dbReference type="AlphaFoldDB" id="A0AAV2VVS3"/>
<feature type="signal peptide" evidence="1">
    <location>
        <begin position="1"/>
        <end position="24"/>
    </location>
</feature>
<dbReference type="RefSeq" id="WP_022612949.1">
    <property type="nucleotide sequence ID" value="NZ_LK391965.1"/>
</dbReference>
<evidence type="ECO:0000256" key="1">
    <source>
        <dbReference type="SAM" id="SignalP"/>
    </source>
</evidence>
<proteinExistence type="predicted"/>
<reference evidence="2 3" key="1">
    <citation type="journal article" date="2013" name="ISME J.">
        <title>Comparative genomics of pathogenic lineages of Vibrio nigripulchritudo identifies virulence-associated traits.</title>
        <authorList>
            <person name="Goudenege D."/>
            <person name="Labreuche Y."/>
            <person name="Krin E."/>
            <person name="Ansquer D."/>
            <person name="Mangenot S."/>
            <person name="Calteau A."/>
            <person name="Medigue C."/>
            <person name="Mazel D."/>
            <person name="Polz M.F."/>
            <person name="Le Roux F."/>
        </authorList>
    </citation>
    <scope>NUCLEOTIDE SEQUENCE [LARGE SCALE GENOMIC DNA]</scope>
    <source>
        <strain evidence="2 3">SOn1</strain>
    </source>
</reference>
<organism evidence="2 3">
    <name type="scientific">Vibrio nigripulchritudo SOn1</name>
    <dbReference type="NCBI Taxonomy" id="1238450"/>
    <lineage>
        <taxon>Bacteria</taxon>
        <taxon>Pseudomonadati</taxon>
        <taxon>Pseudomonadota</taxon>
        <taxon>Gammaproteobacteria</taxon>
        <taxon>Vibrionales</taxon>
        <taxon>Vibrionaceae</taxon>
        <taxon>Vibrio</taxon>
    </lineage>
</organism>
<dbReference type="Proteomes" id="UP000018211">
    <property type="component" value="Unassembled WGS sequence"/>
</dbReference>
<keyword evidence="1" id="KW-0732">Signal</keyword>
<evidence type="ECO:0000313" key="2">
    <source>
        <dbReference type="EMBL" id="CCO48468.1"/>
    </source>
</evidence>
<accession>A0AAV2VVS3</accession>
<comment type="caution">
    <text evidence="2">The sequence shown here is derived from an EMBL/GenBank/DDBJ whole genome shotgun (WGS) entry which is preliminary data.</text>
</comment>
<dbReference type="EMBL" id="CAOF01000148">
    <property type="protein sequence ID" value="CCO48468.1"/>
    <property type="molecule type" value="Genomic_DNA"/>
</dbReference>
<feature type="chain" id="PRO_5043730003" evidence="1">
    <location>
        <begin position="25"/>
        <end position="153"/>
    </location>
</feature>
<sequence length="153" mass="17314">MRYIYTLILSILSFSALSSSEVDAWYTSKGGDYLVKESIHGVAYGLIGVSKAGDMAVYFQFWEEECFSLLGDGVKAHDPIKVNDQLVRMLQSCNGNWRTIFAASDKGRKYIINQFKKKKFVELKGYDDSYRLLFSAKNFTKLFNLKVSSSAAI</sequence>
<gene>
    <name evidence="2" type="ORF">VIBNISOn1_550020</name>
</gene>
<name>A0AAV2VVS3_9VIBR</name>
<evidence type="ECO:0000313" key="3">
    <source>
        <dbReference type="Proteomes" id="UP000018211"/>
    </source>
</evidence>
<protein>
    <submittedName>
        <fullName evidence="2">Uncharacterized protein</fullName>
    </submittedName>
</protein>